<organism evidence="2 3">
    <name type="scientific">Mitsuokella jalaludinii</name>
    <dbReference type="NCBI Taxonomy" id="187979"/>
    <lineage>
        <taxon>Bacteria</taxon>
        <taxon>Bacillati</taxon>
        <taxon>Bacillota</taxon>
        <taxon>Negativicutes</taxon>
        <taxon>Selenomonadales</taxon>
        <taxon>Selenomonadaceae</taxon>
        <taxon>Mitsuokella</taxon>
    </lineage>
</organism>
<proteinExistence type="predicted"/>
<gene>
    <name evidence="2" type="ORF">ERS852385_01439</name>
</gene>
<evidence type="ECO:0000313" key="2">
    <source>
        <dbReference type="EMBL" id="CUN81922.1"/>
    </source>
</evidence>
<dbReference type="InterPro" id="IPR038750">
    <property type="entry name" value="YczE/YyaS-like"/>
</dbReference>
<dbReference type="Proteomes" id="UP000095546">
    <property type="component" value="Unassembled WGS sequence"/>
</dbReference>
<accession>A0A173ZZT4</accession>
<dbReference type="PANTHER" id="PTHR40078">
    <property type="entry name" value="INTEGRAL MEMBRANE PROTEIN-RELATED"/>
    <property type="match status" value="1"/>
</dbReference>
<sequence length="232" mass="25096">MTSPLILYQKLIAEVKSNSQTGLSSSLLKRGAFFSAAISCMACSTSLLRLSLFGNDPYSCMNLGYSLLTGLSFGSCVSIFNVLLLIPMLTCGRRYLRIGTFLYLILLGSVSDFSYSIFAPVLAVPASDLAARIILLLSGMAVSCFGVSLYMCLNFGMGPYDAFSCIIDDMTHGRLPFRYARILLDSTAVIIGFLLGSLVGIGTVVMALGMGPLINFFNKHINIPILRRNGLY</sequence>
<reference evidence="2 3" key="1">
    <citation type="submission" date="2015-09" db="EMBL/GenBank/DDBJ databases">
        <authorList>
            <consortium name="Pathogen Informatics"/>
        </authorList>
    </citation>
    <scope>NUCLEOTIDE SEQUENCE [LARGE SCALE GENOMIC DNA]</scope>
    <source>
        <strain evidence="2 3">2789STDY5608828</strain>
    </source>
</reference>
<name>A0A173ZZT4_9FIRM</name>
<dbReference type="Pfam" id="PF19700">
    <property type="entry name" value="DUF6198"/>
    <property type="match status" value="1"/>
</dbReference>
<keyword evidence="1" id="KW-0472">Membrane</keyword>
<feature type="transmembrane region" description="Helical" evidence="1">
    <location>
        <begin position="65"/>
        <end position="89"/>
    </location>
</feature>
<evidence type="ECO:0008006" key="4">
    <source>
        <dbReference type="Google" id="ProtNLM"/>
    </source>
</evidence>
<dbReference type="PANTHER" id="PTHR40078:SF1">
    <property type="entry name" value="INTEGRAL MEMBRANE PROTEIN"/>
    <property type="match status" value="1"/>
</dbReference>
<feature type="transmembrane region" description="Helical" evidence="1">
    <location>
        <begin position="182"/>
        <end position="208"/>
    </location>
</feature>
<keyword evidence="1" id="KW-1133">Transmembrane helix</keyword>
<evidence type="ECO:0000313" key="3">
    <source>
        <dbReference type="Proteomes" id="UP000095546"/>
    </source>
</evidence>
<protein>
    <recommendedName>
        <fullName evidence="4">BCR, YitT family</fullName>
    </recommendedName>
</protein>
<dbReference type="AlphaFoldDB" id="A0A173ZZT4"/>
<feature type="transmembrane region" description="Helical" evidence="1">
    <location>
        <begin position="129"/>
        <end position="153"/>
    </location>
</feature>
<keyword evidence="1" id="KW-0812">Transmembrane</keyword>
<evidence type="ECO:0000256" key="1">
    <source>
        <dbReference type="SAM" id="Phobius"/>
    </source>
</evidence>
<dbReference type="EMBL" id="CYYU01000009">
    <property type="protein sequence ID" value="CUN81922.1"/>
    <property type="molecule type" value="Genomic_DNA"/>
</dbReference>
<keyword evidence="3" id="KW-1185">Reference proteome</keyword>
<dbReference type="eggNOG" id="COG2364">
    <property type="taxonomic scope" value="Bacteria"/>
</dbReference>
<feature type="transmembrane region" description="Helical" evidence="1">
    <location>
        <begin position="32"/>
        <end position="53"/>
    </location>
</feature>
<dbReference type="STRING" id="187979.ERS852385_01439"/>
<feature type="transmembrane region" description="Helical" evidence="1">
    <location>
        <begin position="101"/>
        <end position="123"/>
    </location>
</feature>